<dbReference type="AlphaFoldDB" id="A0A172Q6P7"/>
<keyword evidence="12" id="KW-1185">Reference proteome</keyword>
<keyword evidence="6" id="KW-0813">Transport</keyword>
<evidence type="ECO:0000256" key="2">
    <source>
        <dbReference type="ARBA" id="ARBA00022475"/>
    </source>
</evidence>
<dbReference type="Pfam" id="PF02537">
    <property type="entry name" value="CRCB"/>
    <property type="match status" value="1"/>
</dbReference>
<keyword evidence="5 10" id="KW-0472">Membrane</keyword>
<evidence type="ECO:0000256" key="1">
    <source>
        <dbReference type="ARBA" id="ARBA00004651"/>
    </source>
</evidence>
<evidence type="ECO:0000256" key="10">
    <source>
        <dbReference type="RuleBase" id="RU004340"/>
    </source>
</evidence>
<accession>A0A172Q6P7</accession>
<evidence type="ECO:0000313" key="12">
    <source>
        <dbReference type="Proteomes" id="UP000077317"/>
    </source>
</evidence>
<dbReference type="InterPro" id="IPR003691">
    <property type="entry name" value="FluC"/>
</dbReference>
<protein>
    <recommendedName>
        <fullName evidence="10">Fluoride-specific ion channel</fullName>
    </recommendedName>
</protein>
<comment type="subcellular location">
    <subcellularLocation>
        <location evidence="1">Cell membrane</location>
        <topology evidence="1">Multi-pass membrane protein</topology>
    </subcellularLocation>
</comment>
<feature type="transmembrane region" description="Helical" evidence="10">
    <location>
        <begin position="35"/>
        <end position="53"/>
    </location>
</feature>
<keyword evidence="4 10" id="KW-1133">Transmembrane helix</keyword>
<evidence type="ECO:0000256" key="8">
    <source>
        <dbReference type="ARBA" id="ARBA00035585"/>
    </source>
</evidence>
<name>A0A172Q6P7_9STRE</name>
<feature type="transmembrane region" description="Helical" evidence="10">
    <location>
        <begin position="65"/>
        <end position="85"/>
    </location>
</feature>
<evidence type="ECO:0000256" key="7">
    <source>
        <dbReference type="ARBA" id="ARBA00035120"/>
    </source>
</evidence>
<evidence type="ECO:0000256" key="6">
    <source>
        <dbReference type="ARBA" id="ARBA00023303"/>
    </source>
</evidence>
<comment type="similarity">
    <text evidence="7 10">Belongs to the fluoride channel Fluc/FEX (TC 1.A.43) family.</text>
</comment>
<proteinExistence type="inferred from homology"/>
<gene>
    <name evidence="11" type="ORF">A0O21_03070</name>
</gene>
<dbReference type="RefSeq" id="WP_067061062.1">
    <property type="nucleotide sequence ID" value="NZ_CP014699.1"/>
</dbReference>
<evidence type="ECO:0000256" key="9">
    <source>
        <dbReference type="ARBA" id="ARBA00049940"/>
    </source>
</evidence>
<evidence type="ECO:0000256" key="5">
    <source>
        <dbReference type="ARBA" id="ARBA00023136"/>
    </source>
</evidence>
<comment type="catalytic activity">
    <reaction evidence="8">
        <text>fluoride(in) = fluoride(out)</text>
        <dbReference type="Rhea" id="RHEA:76159"/>
        <dbReference type="ChEBI" id="CHEBI:17051"/>
    </reaction>
    <physiologicalReaction direction="left-to-right" evidence="8">
        <dbReference type="Rhea" id="RHEA:76160"/>
    </physiologicalReaction>
</comment>
<reference evidence="12" key="2">
    <citation type="submission" date="2016-03" db="EMBL/GenBank/DDBJ databases">
        <title>Streptococcus antelopensis sp. nov., isolated from the feces of the Tibetan antelope (Pantholops hodgsonii) in Hoh Xil National Nature Reserve, Qinghai, China.</title>
        <authorList>
            <person name="Bai X."/>
        </authorList>
    </citation>
    <scope>NUCLEOTIDE SEQUENCE [LARGE SCALE GENOMIC DNA]</scope>
    <source>
        <strain evidence="12">TA 26</strain>
    </source>
</reference>
<keyword evidence="6" id="KW-0407">Ion channel</keyword>
<reference evidence="11 12" key="1">
    <citation type="journal article" date="2016" name="Int. J. Syst. Evol. Microbiol.">
        <title>Streptococcuspantholopis sp. nov., isolated from faeces of the Tibetan antelope (Pantholops hodgsonii).</title>
        <authorList>
            <person name="Bai X."/>
            <person name="Xiong Y."/>
            <person name="Lu S."/>
            <person name="Jin D."/>
            <person name="Lai X."/>
            <person name="Yang J."/>
            <person name="Niu L."/>
            <person name="Hu S."/>
            <person name="Meng X."/>
            <person name="Pu J."/>
            <person name="Ye C."/>
            <person name="Xu J."/>
        </authorList>
    </citation>
    <scope>NUCLEOTIDE SEQUENCE [LARGE SCALE GENOMIC DNA]</scope>
    <source>
        <strain evidence="11 12">TA 26</strain>
    </source>
</reference>
<dbReference type="Proteomes" id="UP000077317">
    <property type="component" value="Chromosome"/>
</dbReference>
<organism evidence="11 12">
    <name type="scientific">Streptococcus pantholopis</name>
    <dbReference type="NCBI Taxonomy" id="1811193"/>
    <lineage>
        <taxon>Bacteria</taxon>
        <taxon>Bacillati</taxon>
        <taxon>Bacillota</taxon>
        <taxon>Bacilli</taxon>
        <taxon>Lactobacillales</taxon>
        <taxon>Streptococcaceae</taxon>
        <taxon>Streptococcus</taxon>
    </lineage>
</organism>
<evidence type="ECO:0000256" key="4">
    <source>
        <dbReference type="ARBA" id="ARBA00022989"/>
    </source>
</evidence>
<sequence>MKKVWALFLVFILAFVAGIMRYSLSQWLSPEWGTAIVNFSGTVFLAFFIKGIFSEKKASKNLLTIFSSGFIGSFTTFAAPLLLMLQALQEGDWAKFSFWFLIYFLGGIGAVRLSIYLAKRRMERQSD</sequence>
<keyword evidence="6" id="KW-0406">Ion transport</keyword>
<evidence type="ECO:0000313" key="11">
    <source>
        <dbReference type="EMBL" id="AND79075.1"/>
    </source>
</evidence>
<comment type="function">
    <text evidence="9">Fluoride-specific ion channel. Important for reducing fluoride concentration in the cell, thus reducing its toxicity.</text>
</comment>
<dbReference type="STRING" id="1811193.A0O21_03070"/>
<evidence type="ECO:0000256" key="3">
    <source>
        <dbReference type="ARBA" id="ARBA00022692"/>
    </source>
</evidence>
<feature type="transmembrane region" description="Helical" evidence="10">
    <location>
        <begin position="97"/>
        <end position="118"/>
    </location>
</feature>
<dbReference type="GO" id="GO:0034220">
    <property type="term" value="P:monoatomic ion transmembrane transport"/>
    <property type="evidence" value="ECO:0007669"/>
    <property type="project" value="UniProtKB-KW"/>
</dbReference>
<dbReference type="KEGG" id="spat:A0O21_03070"/>
<keyword evidence="2 10" id="KW-1003">Cell membrane</keyword>
<keyword evidence="3 10" id="KW-0812">Transmembrane</keyword>
<dbReference type="EMBL" id="CP014699">
    <property type="protein sequence ID" value="AND79075.1"/>
    <property type="molecule type" value="Genomic_DNA"/>
</dbReference>
<dbReference type="GO" id="GO:0005886">
    <property type="term" value="C:plasma membrane"/>
    <property type="evidence" value="ECO:0007669"/>
    <property type="project" value="UniProtKB-SubCell"/>
</dbReference>